<dbReference type="InterPro" id="IPR047215">
    <property type="entry name" value="Galactose_mutarotase-like"/>
</dbReference>
<evidence type="ECO:0000313" key="6">
    <source>
        <dbReference type="EMBL" id="MDY0409285.1"/>
    </source>
</evidence>
<dbReference type="GO" id="GO:0016853">
    <property type="term" value="F:isomerase activity"/>
    <property type="evidence" value="ECO:0007669"/>
    <property type="project" value="UniProtKB-KW"/>
</dbReference>
<dbReference type="Proteomes" id="UP001275315">
    <property type="component" value="Unassembled WGS sequence"/>
</dbReference>
<comment type="pathway">
    <text evidence="1 5">Carbohydrate metabolism; hexose metabolism.</text>
</comment>
<dbReference type="InterPro" id="IPR014718">
    <property type="entry name" value="GH-type_carb-bd"/>
</dbReference>
<comment type="caution">
    <text evidence="6">The sequence shown here is derived from an EMBL/GenBank/DDBJ whole genome shotgun (WGS) entry which is preliminary data.</text>
</comment>
<dbReference type="NCBIfam" id="NF008277">
    <property type="entry name" value="PRK11055.1"/>
    <property type="match status" value="1"/>
</dbReference>
<dbReference type="EMBL" id="JAWDIQ010000002">
    <property type="protein sequence ID" value="MDY0409285.1"/>
    <property type="molecule type" value="Genomic_DNA"/>
</dbReference>
<comment type="similarity">
    <text evidence="2 5">Belongs to the aldose epimerase family.</text>
</comment>
<dbReference type="CDD" id="cd09019">
    <property type="entry name" value="galactose_mutarotase_like"/>
    <property type="match status" value="1"/>
</dbReference>
<keyword evidence="3 5" id="KW-0413">Isomerase</keyword>
<dbReference type="PANTHER" id="PTHR10091:SF0">
    <property type="entry name" value="GALACTOSE MUTAROTASE"/>
    <property type="match status" value="1"/>
</dbReference>
<reference evidence="6 7" key="1">
    <citation type="submission" date="2023-10" db="EMBL/GenBank/DDBJ databases">
        <title>Virgibacillus soli CC-YMP-6 genome.</title>
        <authorList>
            <person name="Miliotis G."/>
            <person name="Sengupta P."/>
            <person name="Hameed A."/>
            <person name="Chuvochina M."/>
            <person name="Mcdonagh F."/>
            <person name="Simpson A.C."/>
            <person name="Singh N.K."/>
            <person name="Rekha P.D."/>
            <person name="Raman K."/>
            <person name="Hugenholtz P."/>
            <person name="Venkateswaran K."/>
        </authorList>
    </citation>
    <scope>NUCLEOTIDE SEQUENCE [LARGE SCALE GENOMIC DNA]</scope>
    <source>
        <strain evidence="6 7">CC-YMP-6</strain>
    </source>
</reference>
<organism evidence="6 7">
    <name type="scientific">Paracerasibacillus soli</name>
    <dbReference type="NCBI Taxonomy" id="480284"/>
    <lineage>
        <taxon>Bacteria</taxon>
        <taxon>Bacillati</taxon>
        <taxon>Bacillota</taxon>
        <taxon>Bacilli</taxon>
        <taxon>Bacillales</taxon>
        <taxon>Bacillaceae</taxon>
        <taxon>Paracerasibacillus</taxon>
    </lineage>
</organism>
<dbReference type="InterPro" id="IPR011013">
    <property type="entry name" value="Gal_mutarotase_sf_dom"/>
</dbReference>
<evidence type="ECO:0000256" key="3">
    <source>
        <dbReference type="ARBA" id="ARBA00023235"/>
    </source>
</evidence>
<keyword evidence="4 5" id="KW-0119">Carbohydrate metabolism</keyword>
<evidence type="ECO:0000256" key="1">
    <source>
        <dbReference type="ARBA" id="ARBA00005028"/>
    </source>
</evidence>
<keyword evidence="7" id="KW-1185">Reference proteome</keyword>
<name>A0ABU5CV22_9BACI</name>
<dbReference type="Gene3D" id="2.70.98.10">
    <property type="match status" value="1"/>
</dbReference>
<proteinExistence type="inferred from homology"/>
<sequence length="344" mass="39126">MKITSEKVLNKWVETTLTNNNGMQVRFLNFGGIITEIIVPNRDGVLENVVLGYRQYEEYEQNPNYFGAIIGRVAGRIQDASFHLDGKRYELENNEETRHLHGGYGGFHQVMWETSPFQTNNQIGVQLSHTSPDGEGGYPGRVNVTVTYTLTNKNEFFIDYQAISDKKTILTLTNHTYFNLTGQQKETVGNHFVNMNSDQFIELNQNLLPTGKLIDVTHTPFDFRKGKRLIEGLKATHPQNITVGHGYDHYFLFNKDAEPSIIVKEDTSGRILEINTDQPGVVMYTGNGLDNQLQLREGMSKKYLGVCFETQGPPASLHQQGLPSILLEANEPYKKQTRFAFHRY</sequence>
<dbReference type="Pfam" id="PF01263">
    <property type="entry name" value="Aldose_epim"/>
    <property type="match status" value="1"/>
</dbReference>
<dbReference type="PIRSF" id="PIRSF005096">
    <property type="entry name" value="GALM"/>
    <property type="match status" value="1"/>
</dbReference>
<gene>
    <name evidence="6" type="ORF">RWD45_12810</name>
</gene>
<dbReference type="EC" id="5.1.3.3" evidence="5"/>
<evidence type="ECO:0000256" key="5">
    <source>
        <dbReference type="PIRNR" id="PIRNR005096"/>
    </source>
</evidence>
<protein>
    <recommendedName>
        <fullName evidence="5">Aldose 1-epimerase</fullName>
        <ecNumber evidence="5">5.1.3.3</ecNumber>
    </recommendedName>
</protein>
<comment type="catalytic activity">
    <reaction evidence="5">
        <text>alpha-D-glucose = beta-D-glucose</text>
        <dbReference type="Rhea" id="RHEA:10264"/>
        <dbReference type="ChEBI" id="CHEBI:15903"/>
        <dbReference type="ChEBI" id="CHEBI:17925"/>
        <dbReference type="EC" id="5.1.3.3"/>
    </reaction>
</comment>
<dbReference type="SUPFAM" id="SSF74650">
    <property type="entry name" value="Galactose mutarotase-like"/>
    <property type="match status" value="1"/>
</dbReference>
<evidence type="ECO:0000256" key="2">
    <source>
        <dbReference type="ARBA" id="ARBA00006206"/>
    </source>
</evidence>
<dbReference type="InterPro" id="IPR015443">
    <property type="entry name" value="Aldose_1-epimerase"/>
</dbReference>
<accession>A0ABU5CV22</accession>
<dbReference type="PANTHER" id="PTHR10091">
    <property type="entry name" value="ALDOSE-1-EPIMERASE"/>
    <property type="match status" value="1"/>
</dbReference>
<dbReference type="InterPro" id="IPR008183">
    <property type="entry name" value="Aldose_1/G6P_1-epimerase"/>
</dbReference>
<evidence type="ECO:0000313" key="7">
    <source>
        <dbReference type="Proteomes" id="UP001275315"/>
    </source>
</evidence>
<dbReference type="RefSeq" id="WP_320380085.1">
    <property type="nucleotide sequence ID" value="NZ_JAWDIQ010000002.1"/>
</dbReference>
<evidence type="ECO:0000256" key="4">
    <source>
        <dbReference type="ARBA" id="ARBA00023277"/>
    </source>
</evidence>